<evidence type="ECO:0000256" key="2">
    <source>
        <dbReference type="ARBA" id="ARBA00022908"/>
    </source>
</evidence>
<dbReference type="GO" id="GO:0006310">
    <property type="term" value="P:DNA recombination"/>
    <property type="evidence" value="ECO:0007669"/>
    <property type="project" value="UniProtKB-KW"/>
</dbReference>
<evidence type="ECO:0000259" key="7">
    <source>
        <dbReference type="PROSITE" id="PS51898"/>
    </source>
</evidence>
<dbReference type="InterPro" id="IPR004107">
    <property type="entry name" value="Integrase_SAM-like_N"/>
</dbReference>
<gene>
    <name evidence="9" type="ORF">DY245_03050</name>
</gene>
<keyword evidence="10" id="KW-1185">Reference proteome</keyword>
<dbReference type="InterPro" id="IPR002104">
    <property type="entry name" value="Integrase_catalytic"/>
</dbReference>
<proteinExistence type="inferred from homology"/>
<feature type="region of interest" description="Disordered" evidence="6">
    <location>
        <begin position="174"/>
        <end position="195"/>
    </location>
</feature>
<organism evidence="9 10">
    <name type="scientific">Streptomyces inhibens</name>
    <dbReference type="NCBI Taxonomy" id="2293571"/>
    <lineage>
        <taxon>Bacteria</taxon>
        <taxon>Bacillati</taxon>
        <taxon>Actinomycetota</taxon>
        <taxon>Actinomycetes</taxon>
        <taxon>Kitasatosporales</taxon>
        <taxon>Streptomycetaceae</taxon>
        <taxon>Streptomyces</taxon>
    </lineage>
</organism>
<dbReference type="PANTHER" id="PTHR30349">
    <property type="entry name" value="PHAGE INTEGRASE-RELATED"/>
    <property type="match status" value="1"/>
</dbReference>
<dbReference type="OrthoDB" id="1822491at2"/>
<evidence type="ECO:0000313" key="9">
    <source>
        <dbReference type="EMBL" id="REK91704.1"/>
    </source>
</evidence>
<evidence type="ECO:0000256" key="4">
    <source>
        <dbReference type="ARBA" id="ARBA00023172"/>
    </source>
</evidence>
<keyword evidence="4" id="KW-0233">DNA recombination</keyword>
<comment type="caution">
    <text evidence="9">The sequence shown here is derived from an EMBL/GenBank/DDBJ whole genome shotgun (WGS) entry which is preliminary data.</text>
</comment>
<dbReference type="InterPro" id="IPR010998">
    <property type="entry name" value="Integrase_recombinase_N"/>
</dbReference>
<dbReference type="Gene3D" id="1.10.150.130">
    <property type="match status" value="1"/>
</dbReference>
<dbReference type="GO" id="GO:0003677">
    <property type="term" value="F:DNA binding"/>
    <property type="evidence" value="ECO:0007669"/>
    <property type="project" value="UniProtKB-UniRule"/>
</dbReference>
<feature type="compositionally biased region" description="Basic residues" evidence="6">
    <location>
        <begin position="179"/>
        <end position="188"/>
    </location>
</feature>
<feature type="region of interest" description="Disordered" evidence="6">
    <location>
        <begin position="1"/>
        <end position="44"/>
    </location>
</feature>
<evidence type="ECO:0000313" key="10">
    <source>
        <dbReference type="Proteomes" id="UP000262477"/>
    </source>
</evidence>
<dbReference type="RefSeq" id="WP_128503176.1">
    <property type="nucleotide sequence ID" value="NZ_QUAC01000017.1"/>
</dbReference>
<dbReference type="Pfam" id="PF00589">
    <property type="entry name" value="Phage_integrase"/>
    <property type="match status" value="1"/>
</dbReference>
<dbReference type="InterPro" id="IPR011010">
    <property type="entry name" value="DNA_brk_join_enz"/>
</dbReference>
<evidence type="ECO:0000256" key="3">
    <source>
        <dbReference type="ARBA" id="ARBA00023125"/>
    </source>
</evidence>
<evidence type="ECO:0000256" key="6">
    <source>
        <dbReference type="SAM" id="MobiDB-lite"/>
    </source>
</evidence>
<keyword evidence="3 5" id="KW-0238">DNA-binding</keyword>
<dbReference type="PROSITE" id="PS51898">
    <property type="entry name" value="TYR_RECOMBINASE"/>
    <property type="match status" value="1"/>
</dbReference>
<dbReference type="Proteomes" id="UP000262477">
    <property type="component" value="Unassembled WGS sequence"/>
</dbReference>
<protein>
    <submittedName>
        <fullName evidence="9">Integrase</fullName>
    </submittedName>
</protein>
<dbReference type="InterPro" id="IPR013762">
    <property type="entry name" value="Integrase-like_cat_sf"/>
</dbReference>
<comment type="similarity">
    <text evidence="1">Belongs to the 'phage' integrase family.</text>
</comment>
<feature type="domain" description="Tyr recombinase" evidence="7">
    <location>
        <begin position="190"/>
        <end position="415"/>
    </location>
</feature>
<keyword evidence="2" id="KW-0229">DNA integration</keyword>
<sequence>MAEPYDRWHKKRPQPGDEKCTTHGKVPSREHGRGKRWLARWRDPEGQQQSESFIRYEDARQHLTRMLRAVDDGTYIAPKKGDTLLKTITEQWLANQTFGNPRTYHQYESRVRNHIIGPLGGLKLREVKASTVQTWIKRRLQVLDETTVGLIFTHLSSILAMAVDDDLIPKNPCETGSVKRVKPRRSKKSAKDVPLSWEQTDELRKHLPDRYQATVDCGRGLGMRQGEIFGFSPDDVDWSECDKTVHIRRQIAHHRGTLVFAPPKGGTKDDPKDRYVPLDEGLAALVREHLLAFRPAEVTLPWLEKDGELVTVRLMFTTRERKVLNKNYFNSLWKAALEAIGAVEAVNDKSTGKGRRWEPCRDKMMHALRHLFASEAINEGVDVYTLADLLGHEDPAFTLRRYVHRVKDAAGRARKAIGKRYRLAA</sequence>
<dbReference type="InterPro" id="IPR044068">
    <property type="entry name" value="CB"/>
</dbReference>
<dbReference type="PANTHER" id="PTHR30349:SF64">
    <property type="entry name" value="PROPHAGE INTEGRASE INTD-RELATED"/>
    <property type="match status" value="1"/>
</dbReference>
<name>A0A371QAJ3_STRIH</name>
<dbReference type="Gene3D" id="1.10.443.10">
    <property type="entry name" value="Intergrase catalytic core"/>
    <property type="match status" value="1"/>
</dbReference>
<dbReference type="EMBL" id="QUAC01000017">
    <property type="protein sequence ID" value="REK91704.1"/>
    <property type="molecule type" value="Genomic_DNA"/>
</dbReference>
<dbReference type="Pfam" id="PF14659">
    <property type="entry name" value="Phage_int_SAM_3"/>
    <property type="match status" value="1"/>
</dbReference>
<evidence type="ECO:0000256" key="1">
    <source>
        <dbReference type="ARBA" id="ARBA00008857"/>
    </source>
</evidence>
<feature type="compositionally biased region" description="Basic and acidic residues" evidence="6">
    <location>
        <begin position="14"/>
        <end position="31"/>
    </location>
</feature>
<dbReference type="AlphaFoldDB" id="A0A371QAJ3"/>
<dbReference type="PROSITE" id="PS51900">
    <property type="entry name" value="CB"/>
    <property type="match status" value="1"/>
</dbReference>
<dbReference type="GO" id="GO:0015074">
    <property type="term" value="P:DNA integration"/>
    <property type="evidence" value="ECO:0007669"/>
    <property type="project" value="UniProtKB-KW"/>
</dbReference>
<reference evidence="9 10" key="1">
    <citation type="submission" date="2018-08" db="EMBL/GenBank/DDBJ databases">
        <title>Streptomyces NEAU-D10 sp. nov., a novel Actinomycete isolated from soil.</title>
        <authorList>
            <person name="Jin L."/>
        </authorList>
    </citation>
    <scope>NUCLEOTIDE SEQUENCE [LARGE SCALE GENOMIC DNA]</scope>
    <source>
        <strain evidence="9 10">NEAU-D10</strain>
    </source>
</reference>
<feature type="domain" description="Core-binding (CB)" evidence="8">
    <location>
        <begin position="83"/>
        <end position="163"/>
    </location>
</feature>
<accession>A0A371QAJ3</accession>
<evidence type="ECO:0000256" key="5">
    <source>
        <dbReference type="PROSITE-ProRule" id="PRU01248"/>
    </source>
</evidence>
<evidence type="ECO:0000259" key="8">
    <source>
        <dbReference type="PROSITE" id="PS51900"/>
    </source>
</evidence>
<dbReference type="SUPFAM" id="SSF56349">
    <property type="entry name" value="DNA breaking-rejoining enzymes"/>
    <property type="match status" value="1"/>
</dbReference>
<dbReference type="InterPro" id="IPR050090">
    <property type="entry name" value="Tyrosine_recombinase_XerCD"/>
</dbReference>